<protein>
    <submittedName>
        <fullName evidence="1">Uncharacterized protein</fullName>
    </submittedName>
</protein>
<evidence type="ECO:0000313" key="1">
    <source>
        <dbReference type="EMBL" id="KAK4375252.1"/>
    </source>
</evidence>
<organism evidence="1 2">
    <name type="scientific">Anisodus tanguticus</name>
    <dbReference type="NCBI Taxonomy" id="243964"/>
    <lineage>
        <taxon>Eukaryota</taxon>
        <taxon>Viridiplantae</taxon>
        <taxon>Streptophyta</taxon>
        <taxon>Embryophyta</taxon>
        <taxon>Tracheophyta</taxon>
        <taxon>Spermatophyta</taxon>
        <taxon>Magnoliopsida</taxon>
        <taxon>eudicotyledons</taxon>
        <taxon>Gunneridae</taxon>
        <taxon>Pentapetalae</taxon>
        <taxon>asterids</taxon>
        <taxon>lamiids</taxon>
        <taxon>Solanales</taxon>
        <taxon>Solanaceae</taxon>
        <taxon>Solanoideae</taxon>
        <taxon>Hyoscyameae</taxon>
        <taxon>Anisodus</taxon>
    </lineage>
</organism>
<dbReference type="EMBL" id="JAVYJV010000003">
    <property type="protein sequence ID" value="KAK4375252.1"/>
    <property type="molecule type" value="Genomic_DNA"/>
</dbReference>
<proteinExistence type="predicted"/>
<accession>A0AAE1SSF3</accession>
<gene>
    <name evidence="1" type="ORF">RND71_005929</name>
</gene>
<dbReference type="AlphaFoldDB" id="A0AAE1SSF3"/>
<dbReference type="Proteomes" id="UP001291623">
    <property type="component" value="Unassembled WGS sequence"/>
</dbReference>
<name>A0AAE1SSF3_9SOLA</name>
<sequence>MALRLSNSTNPSLTSPKVHQNLKQNIIGLSRRDFINVNVGLSVMPLVISPPPPSIAREVEVGSFK</sequence>
<keyword evidence="2" id="KW-1185">Reference proteome</keyword>
<comment type="caution">
    <text evidence="1">The sequence shown here is derived from an EMBL/GenBank/DDBJ whole genome shotgun (WGS) entry which is preliminary data.</text>
</comment>
<reference evidence="1" key="1">
    <citation type="submission" date="2023-12" db="EMBL/GenBank/DDBJ databases">
        <title>Genome assembly of Anisodus tanguticus.</title>
        <authorList>
            <person name="Wang Y.-J."/>
        </authorList>
    </citation>
    <scope>NUCLEOTIDE SEQUENCE</scope>
    <source>
        <strain evidence="1">KB-2021</strain>
        <tissue evidence="1">Leaf</tissue>
    </source>
</reference>
<evidence type="ECO:0000313" key="2">
    <source>
        <dbReference type="Proteomes" id="UP001291623"/>
    </source>
</evidence>